<dbReference type="RefSeq" id="WP_069483480.1">
    <property type="nucleotide sequence ID" value="NZ_KV766183.1"/>
</dbReference>
<organism evidence="1 2">
    <name type="scientific">Lysinibacillus fusiformis</name>
    <dbReference type="NCBI Taxonomy" id="28031"/>
    <lineage>
        <taxon>Bacteria</taxon>
        <taxon>Bacillati</taxon>
        <taxon>Bacillota</taxon>
        <taxon>Bacilli</taxon>
        <taxon>Bacillales</taxon>
        <taxon>Bacillaceae</taxon>
        <taxon>Lysinibacillus</taxon>
    </lineage>
</organism>
<dbReference type="AlphaFoldDB" id="A0A1E4QYF0"/>
<sequence>MRPVFDYQSRIQYDQGIYFYEKDIVKLNYVINGDVEITAEIDYFSAGFGFMFEKTNNSGNRQGEDLYLIKLGNNNFSVYRKQYDKEERLVFQSCNYSPIKEGSILRFVKKGNVFEVFHENELLGRFVAPSNFSRYNLYVYSNAGNRLKYISANNNSPDVWITNIENTNGGRIEFTKDQIKIENCKKDCEVEQHDIFLMAGQYFLDYMVEDGYVEPVVFLSSDERFDDQKKNLLSKSLSFILEKDDYVTLKFKSRDCIIKNIAIKEDKKSAYVSTGEINKNSTGSYFDILLDRVKKVTWKATIHGIPETEGVYAKHALFETSIKKYSLSAGSVLIGSELNYEFDVFAMTVKITQNGSAVSIINIEADKDEERIRVFRNLDATVSELSVVNLEDQDVNIILQETYKTFIPSSIKSPVLCVNEEEIPLDLSSSFRETRVNGVPQYVFTNWEREYFYPGEDFVLKNIFRKDIGSIIVYGIKGKINWENIYKIDKGVNDVDSFAQKNTLIHPNFYEIDKDNHIINIDENILEDYTLFIVDYLKDSSYCVNFNKEINMYEVDVSISDEQAYLIYDYNEGEFLGTSSQYHSTNINPNTSQYIILREGI</sequence>
<dbReference type="Proteomes" id="UP000094784">
    <property type="component" value="Unassembled WGS sequence"/>
</dbReference>
<proteinExistence type="predicted"/>
<comment type="caution">
    <text evidence="1">The sequence shown here is derived from an EMBL/GenBank/DDBJ whole genome shotgun (WGS) entry which is preliminary data.</text>
</comment>
<evidence type="ECO:0000313" key="1">
    <source>
        <dbReference type="EMBL" id="ODV53237.1"/>
    </source>
</evidence>
<gene>
    <name evidence="1" type="ORF">BG258_23325</name>
</gene>
<protein>
    <submittedName>
        <fullName evidence="1">Uncharacterized protein</fullName>
    </submittedName>
</protein>
<dbReference type="EMBL" id="MECQ01000008">
    <property type="protein sequence ID" value="ODV53237.1"/>
    <property type="molecule type" value="Genomic_DNA"/>
</dbReference>
<name>A0A1E4QYF0_9BACI</name>
<accession>A0A1E4QYF0</accession>
<reference evidence="1 2" key="1">
    <citation type="submission" date="2016-09" db="EMBL/GenBank/DDBJ databases">
        <title>Draft genome sequence of the soil isolate, Lysinibacillus fusiformis M5, a potential hypoxanthine producer.</title>
        <authorList>
            <person name="Gallegos-Monterrosa R."/>
            <person name="Maroti G."/>
            <person name="Balint B."/>
            <person name="Kovacs A.T."/>
        </authorList>
    </citation>
    <scope>NUCLEOTIDE SEQUENCE [LARGE SCALE GENOMIC DNA]</scope>
    <source>
        <strain evidence="1 2">M5</strain>
    </source>
</reference>
<evidence type="ECO:0000313" key="2">
    <source>
        <dbReference type="Proteomes" id="UP000094784"/>
    </source>
</evidence>